<keyword evidence="3" id="KW-1185">Reference proteome</keyword>
<evidence type="ECO:0000313" key="2">
    <source>
        <dbReference type="EMBL" id="MFG3012338.1"/>
    </source>
</evidence>
<protein>
    <submittedName>
        <fullName evidence="2">Uncharacterized protein</fullName>
    </submittedName>
</protein>
<name>A0ABW7B8C9_9ACTN</name>
<gene>
    <name evidence="2" type="ORF">ACGFZB_18125</name>
</gene>
<feature type="compositionally biased region" description="Gly residues" evidence="1">
    <location>
        <begin position="65"/>
        <end position="76"/>
    </location>
</feature>
<reference evidence="2 3" key="1">
    <citation type="submission" date="2024-10" db="EMBL/GenBank/DDBJ databases">
        <title>The Natural Products Discovery Center: Release of the First 8490 Sequenced Strains for Exploring Actinobacteria Biosynthetic Diversity.</title>
        <authorList>
            <person name="Kalkreuter E."/>
            <person name="Kautsar S.A."/>
            <person name="Yang D."/>
            <person name="Bader C.D."/>
            <person name="Teijaro C.N."/>
            <person name="Fluegel L."/>
            <person name="Davis C.M."/>
            <person name="Simpson J.R."/>
            <person name="Lauterbach L."/>
            <person name="Steele A.D."/>
            <person name="Gui C."/>
            <person name="Meng S."/>
            <person name="Li G."/>
            <person name="Viehrig K."/>
            <person name="Ye F."/>
            <person name="Su P."/>
            <person name="Kiefer A.F."/>
            <person name="Nichols A."/>
            <person name="Cepeda A.J."/>
            <person name="Yan W."/>
            <person name="Fan B."/>
            <person name="Jiang Y."/>
            <person name="Adhikari A."/>
            <person name="Zheng C.-J."/>
            <person name="Schuster L."/>
            <person name="Cowan T.M."/>
            <person name="Smanski M.J."/>
            <person name="Chevrette M.G."/>
            <person name="De Carvalho L.P.S."/>
            <person name="Shen B."/>
        </authorList>
    </citation>
    <scope>NUCLEOTIDE SEQUENCE [LARGE SCALE GENOMIC DNA]</scope>
    <source>
        <strain evidence="2 3">NPDC048320</strain>
    </source>
</reference>
<comment type="caution">
    <text evidence="2">The sequence shown here is derived from an EMBL/GenBank/DDBJ whole genome shotgun (WGS) entry which is preliminary data.</text>
</comment>
<sequence length="369" mass="38468">MTDRTSGPGGDRHRPERLSRGDEWTPEQESVERDEWTPGDAAPGRRVPRKPRPEERLPGEPGARESGGGRGPGADPGGRLRDADAAGRTPGERGSGQLPGSAGPGREGLTGDDRTPEDTPQPPPGPAGVTESGVSGDTGAAPGPVRSPASETSEDAESRRGPAESPASQGPHGAEGLRPGTEELGPGTPGAEGRGAETYGGRDGRTAGRDAGGPEWAGEEEGQMPDDGLGAPAVGGVSWREARTTEGRAADAWPTAPGSAPGTVGETTTAPSGAGAPLLPHEETDRWEQRLREVTAGFVDQPREAVEQADRTLEEIARRFTEAVTRRRRTLRMSWEGSEARGTAAGTDTEQLRLALRDYRELAGRLLHG</sequence>
<dbReference type="Proteomes" id="UP001604267">
    <property type="component" value="Unassembled WGS sequence"/>
</dbReference>
<feature type="compositionally biased region" description="Basic and acidic residues" evidence="1">
    <location>
        <begin position="240"/>
        <end position="249"/>
    </location>
</feature>
<evidence type="ECO:0000256" key="1">
    <source>
        <dbReference type="SAM" id="MobiDB-lite"/>
    </source>
</evidence>
<feature type="region of interest" description="Disordered" evidence="1">
    <location>
        <begin position="1"/>
        <end position="283"/>
    </location>
</feature>
<feature type="compositionally biased region" description="Basic and acidic residues" evidence="1">
    <location>
        <begin position="10"/>
        <end position="23"/>
    </location>
</feature>
<dbReference type="EMBL" id="JBICYV010000008">
    <property type="protein sequence ID" value="MFG3012338.1"/>
    <property type="molecule type" value="Genomic_DNA"/>
</dbReference>
<proteinExistence type="predicted"/>
<organism evidence="2 3">
    <name type="scientific">Streptomyces cinerochromogenes</name>
    <dbReference type="NCBI Taxonomy" id="66422"/>
    <lineage>
        <taxon>Bacteria</taxon>
        <taxon>Bacillati</taxon>
        <taxon>Actinomycetota</taxon>
        <taxon>Actinomycetes</taxon>
        <taxon>Kitasatosporales</taxon>
        <taxon>Streptomycetaceae</taxon>
        <taxon>Streptomyces</taxon>
    </lineage>
</organism>
<dbReference type="RefSeq" id="WP_392818333.1">
    <property type="nucleotide sequence ID" value="NZ_JBICYV010000008.1"/>
</dbReference>
<accession>A0ABW7B8C9</accession>
<evidence type="ECO:0000313" key="3">
    <source>
        <dbReference type="Proteomes" id="UP001604267"/>
    </source>
</evidence>